<accession>A0A0A9CX72</accession>
<dbReference type="GO" id="GO:0006897">
    <property type="term" value="P:endocytosis"/>
    <property type="evidence" value="ECO:0007669"/>
    <property type="project" value="InterPro"/>
</dbReference>
<dbReference type="SUPFAM" id="SSF50729">
    <property type="entry name" value="PH domain-like"/>
    <property type="match status" value="1"/>
</dbReference>
<dbReference type="Pfam" id="PF07933">
    <property type="entry name" value="DUF1681"/>
    <property type="match status" value="1"/>
</dbReference>
<organism evidence="3">
    <name type="scientific">Arundo donax</name>
    <name type="common">Giant reed</name>
    <name type="synonym">Donax arundinaceus</name>
    <dbReference type="NCBI Taxonomy" id="35708"/>
    <lineage>
        <taxon>Eukaryota</taxon>
        <taxon>Viridiplantae</taxon>
        <taxon>Streptophyta</taxon>
        <taxon>Embryophyta</taxon>
        <taxon>Tracheophyta</taxon>
        <taxon>Spermatophyta</taxon>
        <taxon>Magnoliopsida</taxon>
        <taxon>Liliopsida</taxon>
        <taxon>Poales</taxon>
        <taxon>Poaceae</taxon>
        <taxon>PACMAD clade</taxon>
        <taxon>Arundinoideae</taxon>
        <taxon>Arundineae</taxon>
        <taxon>Arundo</taxon>
    </lineage>
</organism>
<feature type="region of interest" description="Disordered" evidence="1">
    <location>
        <begin position="1"/>
        <end position="32"/>
    </location>
</feature>
<feature type="domain" description="NECAP PHear" evidence="2">
    <location>
        <begin position="29"/>
        <end position="146"/>
    </location>
</feature>
<name>A0A0A9CX72_ARUDO</name>
<evidence type="ECO:0000256" key="1">
    <source>
        <dbReference type="SAM" id="MobiDB-lite"/>
    </source>
</evidence>
<dbReference type="InterPro" id="IPR012466">
    <property type="entry name" value="NECAP_PHear"/>
</dbReference>
<dbReference type="PANTHER" id="PTHR12847">
    <property type="entry name" value="ATP-BINDING CASSETTE ABC TRANSPORTER-RELATED"/>
    <property type="match status" value="1"/>
</dbReference>
<dbReference type="PANTHER" id="PTHR12847:SF3">
    <property type="entry name" value="EAR-BINDING COAT-ASSOCIATED PROTEIN 2, PUTATIVE, EXPRESSED-RELATED"/>
    <property type="match status" value="1"/>
</dbReference>
<dbReference type="Gene3D" id="2.30.29.30">
    <property type="entry name" value="Pleckstrin-homology domain (PH domain)/Phosphotyrosine-binding domain (PTB)"/>
    <property type="match status" value="1"/>
</dbReference>
<sequence length="161" mass="18108">MGEVELKRPRRRPSSTRCCGSQGVSVQDPAAHHQRRLQVQQVAQSDKIWSGHRRVVSCSNRCDIRLKDSATGEFFAACFMLPRQQKSAIETMLDSSRCFVLHIKDSRGKHAFVGLGFNERNEAFDFNISLSDHEKYVKRELETETTGGNESEIAIAIAIAV</sequence>
<proteinExistence type="predicted"/>
<dbReference type="InterPro" id="IPR011993">
    <property type="entry name" value="PH-like_dom_sf"/>
</dbReference>
<evidence type="ECO:0000313" key="3">
    <source>
        <dbReference type="EMBL" id="JAD80176.1"/>
    </source>
</evidence>
<reference evidence="3" key="1">
    <citation type="submission" date="2014-09" db="EMBL/GenBank/DDBJ databases">
        <authorList>
            <person name="Magalhaes I.L.F."/>
            <person name="Oliveira U."/>
            <person name="Santos F.R."/>
            <person name="Vidigal T.H.D.A."/>
            <person name="Brescovit A.D."/>
            <person name="Santos A.J."/>
        </authorList>
    </citation>
    <scope>NUCLEOTIDE SEQUENCE</scope>
    <source>
        <tissue evidence="3">Shoot tissue taken approximately 20 cm above the soil surface</tissue>
    </source>
</reference>
<dbReference type="AlphaFoldDB" id="A0A0A9CX72"/>
<protein>
    <recommendedName>
        <fullName evidence="2">NECAP PHear domain-containing protein</fullName>
    </recommendedName>
</protein>
<dbReference type="EMBL" id="GBRH01217719">
    <property type="protein sequence ID" value="JAD80176.1"/>
    <property type="molecule type" value="Transcribed_RNA"/>
</dbReference>
<reference evidence="3" key="2">
    <citation type="journal article" date="2015" name="Data Brief">
        <title>Shoot transcriptome of the giant reed, Arundo donax.</title>
        <authorList>
            <person name="Barrero R.A."/>
            <person name="Guerrero F.D."/>
            <person name="Moolhuijzen P."/>
            <person name="Goolsby J.A."/>
            <person name="Tidwell J."/>
            <person name="Bellgard S.E."/>
            <person name="Bellgard M.I."/>
        </authorList>
    </citation>
    <scope>NUCLEOTIDE SEQUENCE</scope>
    <source>
        <tissue evidence="3">Shoot tissue taken approximately 20 cm above the soil surface</tissue>
    </source>
</reference>
<dbReference type="GO" id="GO:0030125">
    <property type="term" value="C:clathrin vesicle coat"/>
    <property type="evidence" value="ECO:0007669"/>
    <property type="project" value="TreeGrafter"/>
</dbReference>
<evidence type="ECO:0000259" key="2">
    <source>
        <dbReference type="Pfam" id="PF07933"/>
    </source>
</evidence>